<evidence type="ECO:0000313" key="2">
    <source>
        <dbReference type="EMBL" id="QJH98788.1"/>
    </source>
</evidence>
<proteinExistence type="predicted"/>
<protein>
    <submittedName>
        <fullName evidence="1">Uncharacterized protein</fullName>
    </submittedName>
</protein>
<sequence>MDRADLVDRIRELRKEITELLKFKEAVKEIDFLLRKTKHENEITTDTIKRLIENQMRYY</sequence>
<dbReference type="AlphaFoldDB" id="A0A6H1ZNE5"/>
<dbReference type="EMBL" id="MT144752">
    <property type="protein sequence ID" value="QJH98788.1"/>
    <property type="molecule type" value="Genomic_DNA"/>
</dbReference>
<organism evidence="1">
    <name type="scientific">viral metagenome</name>
    <dbReference type="NCBI Taxonomy" id="1070528"/>
    <lineage>
        <taxon>unclassified sequences</taxon>
        <taxon>metagenomes</taxon>
        <taxon>organismal metagenomes</taxon>
    </lineage>
</organism>
<accession>A0A6H1ZNE5</accession>
<reference evidence="1" key="1">
    <citation type="submission" date="2020-03" db="EMBL/GenBank/DDBJ databases">
        <title>The deep terrestrial virosphere.</title>
        <authorList>
            <person name="Holmfeldt K."/>
            <person name="Nilsson E."/>
            <person name="Simone D."/>
            <person name="Lopez-Fernandez M."/>
            <person name="Wu X."/>
            <person name="de Brujin I."/>
            <person name="Lundin D."/>
            <person name="Andersson A."/>
            <person name="Bertilsson S."/>
            <person name="Dopson M."/>
        </authorList>
    </citation>
    <scope>NUCLEOTIDE SEQUENCE</scope>
    <source>
        <strain evidence="1">TM448A01161</strain>
        <strain evidence="2">TM448B01396</strain>
    </source>
</reference>
<gene>
    <name evidence="1" type="ORF">TM448A01161_0010</name>
    <name evidence="2" type="ORF">TM448B01396_0015</name>
</gene>
<dbReference type="EMBL" id="MT144103">
    <property type="protein sequence ID" value="QJA48795.1"/>
    <property type="molecule type" value="Genomic_DNA"/>
</dbReference>
<name>A0A6H1ZNE5_9ZZZZ</name>
<evidence type="ECO:0000313" key="1">
    <source>
        <dbReference type="EMBL" id="QJA48795.1"/>
    </source>
</evidence>